<comment type="domain">
    <text evidence="12">The integrity of the zinc-binding domain in NSP1 is important for degradation of host IRF3.</text>
</comment>
<dbReference type="Pfam" id="PF00981">
    <property type="entry name" value="Rota_NS53"/>
    <property type="match status" value="1"/>
</dbReference>
<dbReference type="InterPro" id="IPR002148">
    <property type="entry name" value="Rotavirus_NSP1"/>
</dbReference>
<keyword evidence="7 12" id="KW-1092">Inhibition of host IRF3 by virus</keyword>
<dbReference type="EMBL" id="MT226627">
    <property type="protein sequence ID" value="QOS14399.1"/>
    <property type="molecule type" value="Genomic_RNA"/>
</dbReference>
<evidence type="ECO:0000256" key="11">
    <source>
        <dbReference type="ARBA" id="ARBA00023280"/>
    </source>
</evidence>
<evidence type="ECO:0000256" key="12">
    <source>
        <dbReference type="HAMAP-Rule" id="MF_04088"/>
    </source>
</evidence>
<dbReference type="EMBL" id="MT226616">
    <property type="protein sequence ID" value="QOS14387.1"/>
    <property type="molecule type" value="Genomic_RNA"/>
</dbReference>
<organism evidence="13">
    <name type="scientific">Rotavirus A</name>
    <dbReference type="NCBI Taxonomy" id="28875"/>
    <lineage>
        <taxon>Viruses</taxon>
        <taxon>Riboviria</taxon>
        <taxon>Orthornavirae</taxon>
        <taxon>Duplornaviricota</taxon>
        <taxon>Resentoviricetes</taxon>
        <taxon>Reovirales</taxon>
        <taxon>Sedoreoviridae</taxon>
        <taxon>Rotavirus</taxon>
        <taxon>Rotavirus alphagastroenteritidis</taxon>
    </lineage>
</organism>
<dbReference type="EMBL" id="MT226638">
    <property type="protein sequence ID" value="QOS14411.1"/>
    <property type="molecule type" value="Genomic_RNA"/>
</dbReference>
<evidence type="ECO:0000313" key="15">
    <source>
        <dbReference type="EMBL" id="QOS14423.1"/>
    </source>
</evidence>
<evidence type="ECO:0000256" key="3">
    <source>
        <dbReference type="ARBA" id="ARBA00022632"/>
    </source>
</evidence>
<keyword evidence="8 12" id="KW-1037">Host cytoskeleton</keyword>
<evidence type="ECO:0000256" key="6">
    <source>
        <dbReference type="ARBA" id="ARBA00022884"/>
    </source>
</evidence>
<keyword evidence="6 12" id="KW-0694">RNA-binding</keyword>
<evidence type="ECO:0000256" key="4">
    <source>
        <dbReference type="ARBA" id="ARBA00022723"/>
    </source>
</evidence>
<dbReference type="GO" id="GO:0046872">
    <property type="term" value="F:metal ion binding"/>
    <property type="evidence" value="ECO:0007669"/>
    <property type="project" value="UniProtKB-UniRule"/>
</dbReference>
<evidence type="ECO:0000256" key="9">
    <source>
        <dbReference type="ARBA" id="ARBA00023200"/>
    </source>
</evidence>
<feature type="region of interest" description="Interaction with host IRF3" evidence="12">
    <location>
        <begin position="327"/>
        <end position="501"/>
    </location>
</feature>
<feature type="region of interest" description="Zinc-binding domain" evidence="12">
    <location>
        <begin position="51"/>
        <end position="88"/>
    </location>
</feature>
<keyword evidence="1 12" id="KW-1113">Inhibition of host RLR pathway by virus</keyword>
<evidence type="ECO:0000256" key="8">
    <source>
        <dbReference type="ARBA" id="ARBA00023111"/>
    </source>
</evidence>
<sequence length="501" mass="58753">MKSLVLAMATFKDACFHYRRVTKLNRELLRIGANSVWTPVSSNKIKIKGWCIECCQLTGLTFCHGCSLAHVCQWCIQNKRCFLDNEPHLLKLRTFESPITKEKLQCIINLYELLFPINHGVINKFKKTIKQRKCRNEFDKSWYNQLLLPITLNAAVFKFHSRDVYVFGFYEGSSPCIDLPYRLVNCIDLYDKLLLDQVNFERMSSLPDNLQSIYANKYFKLSRLPSMKLKRIYYSDFSKQNLINKYKTKSRIVLRNLTEFTWDSQTDLHHDLINDKDKILAALSTSSLKQFETHDLNLGRIKADIFELGHHCKPNYISSNHWQPASKISKCKWCNVKYAFRDMDWKMESMYNELLSFIQSCYKSNVNVGHCSSIEKAYPLVKDILWHSITEYIDQTVEKLFNTMNPVQVNEQQVIKFCWQIDIALYMHIKMILETEALPFTFTLNQFNSIIKGIVNQWCDVAELDHLPLCTEQTDALVKLEEEGKLSEEYELLISDSEDDD</sequence>
<dbReference type="EMBL" id="MT226649">
    <property type="protein sequence ID" value="QOS14423.1"/>
    <property type="molecule type" value="Genomic_RNA"/>
</dbReference>
<dbReference type="GO" id="GO:0044163">
    <property type="term" value="C:host cytoskeleton"/>
    <property type="evidence" value="ECO:0007669"/>
    <property type="project" value="UniProtKB-SubCell"/>
</dbReference>
<comment type="caution">
    <text evidence="12">Lacks conserved residue(s) required for the propagation of feature annotation.</text>
</comment>
<evidence type="ECO:0000256" key="7">
    <source>
        <dbReference type="ARBA" id="ARBA00022931"/>
    </source>
</evidence>
<dbReference type="GO" id="GO:0030430">
    <property type="term" value="C:host cell cytoplasm"/>
    <property type="evidence" value="ECO:0007669"/>
    <property type="project" value="UniProtKB-UniRule"/>
</dbReference>
<proteinExistence type="inferred from homology"/>
<dbReference type="GO" id="GO:0039548">
    <property type="term" value="P:symbiont-mediated suppression of host cytoplasmic pattern recognition receptor signaling pathway via inhibition of IRF3 activity"/>
    <property type="evidence" value="ECO:0007669"/>
    <property type="project" value="UniProtKB-UniRule"/>
</dbReference>
<keyword evidence="9 12" id="KW-1035">Host cytoplasm</keyword>
<accession>A0A7M4CJU2</accession>
<evidence type="ECO:0000256" key="10">
    <source>
        <dbReference type="ARBA" id="ARBA00023258"/>
    </source>
</evidence>
<evidence type="ECO:0000256" key="1">
    <source>
        <dbReference type="ARBA" id="ARBA00022482"/>
    </source>
</evidence>
<evidence type="ECO:0000256" key="5">
    <source>
        <dbReference type="ARBA" id="ARBA00022811"/>
    </source>
</evidence>
<keyword evidence="11 12" id="KW-0899">Viral immunoevasion</keyword>
<dbReference type="GO" id="GO:0039557">
    <property type="term" value="P:symbiont-mediated suppression of host cytoplasmic pattern recognition receptor signaling pathway via inhibition of IRF7 activity"/>
    <property type="evidence" value="ECO:0007669"/>
    <property type="project" value="UniProtKB-UniRule"/>
</dbReference>
<gene>
    <name evidence="13" type="primary">NSP1</name>
</gene>
<keyword evidence="5 12" id="KW-1093">Inhibition of host IRF7 by virus</keyword>
<comment type="subunit">
    <text evidence="12">Interacts (via C-terminus) with host IRF3; this interaction leads to IRF3 degradation. Interacts with host IRF7; this interaction leads to IRF7 degradation. Interacts with host CUL1 and CUL3.</text>
</comment>
<evidence type="ECO:0000313" key="14">
    <source>
        <dbReference type="EMBL" id="QOS14399.1"/>
    </source>
</evidence>
<keyword evidence="4 12" id="KW-0479">Metal-binding</keyword>
<protein>
    <recommendedName>
        <fullName evidence="12">Non-structural protein 1</fullName>
        <shortName evidence="12">NSP1</shortName>
    </recommendedName>
    <alternativeName>
        <fullName evidence="12">NCVP2</fullName>
    </alternativeName>
    <alternativeName>
        <fullName evidence="12">Non-structural RNA-binding protein 53</fullName>
        <shortName evidence="12">NS53</shortName>
    </alternativeName>
</protein>
<keyword evidence="10 12" id="KW-0922">Interferon antiviral system evasion</keyword>
<evidence type="ECO:0000256" key="2">
    <source>
        <dbReference type="ARBA" id="ARBA00022581"/>
    </source>
</evidence>
<name>A0A7M4CJU2_9REOV</name>
<keyword evidence="3 12" id="KW-1090">Inhibition of host innate immune response by virus</keyword>
<comment type="function">
    <text evidence="12">Plays a role in the inhibition of host innate immunity by inducing the degradation of key host factors required to activate interferon production such as IRF3, IRF5 or IRF7. Associates with components of cullin RING ligases (CRLs) including CUL1 or CUL3, which are essential multisubunit ubiquitination complexes, to modulate their activities.</text>
</comment>
<dbReference type="GO" id="GO:0003723">
    <property type="term" value="F:RNA binding"/>
    <property type="evidence" value="ECO:0007669"/>
    <property type="project" value="UniProtKB-UniRule"/>
</dbReference>
<comment type="subcellular location">
    <subcellularLocation>
        <location evidence="12">Host cytoplasm</location>
        <location evidence="12">Host cytoskeleton</location>
    </subcellularLocation>
</comment>
<comment type="similarity">
    <text evidence="12">Belongs to the rotavirus NSP1 family.</text>
</comment>
<reference evidence="13" key="1">
    <citation type="journal article" date="2020" name="Virus Res.">
        <title>Mutations in the VP2 gene of rotavirus associated with benzimidazole sensitivity.</title>
        <authorList>
            <person name="Chavez-Maya F."/>
            <person name="Garcia-Espinosa G."/>
            <person name="Lopez-Arellano M.E."/>
            <person name="Padilla-Noriega L."/>
        </authorList>
    </citation>
    <scope>NUCLEOTIDE SEQUENCE</scope>
    <source>
        <strain evidence="13">RRV</strain>
        <strain evidence="14">RRV1-br</strain>
        <strain evidence="15">RRV2-br</strain>
    </source>
</reference>
<dbReference type="HAMAP" id="MF_04088">
    <property type="entry name" value="ROTA_NSP1"/>
    <property type="match status" value="1"/>
</dbReference>
<keyword evidence="2 12" id="KW-0945">Host-virus interaction</keyword>
<evidence type="ECO:0000313" key="13">
    <source>
        <dbReference type="EMBL" id="QOS14387.1"/>
    </source>
</evidence>